<dbReference type="Proteomes" id="UP000016932">
    <property type="component" value="Unassembled WGS sequence"/>
</dbReference>
<dbReference type="PANTHER" id="PTHR42085">
    <property type="entry name" value="F-BOX DOMAIN-CONTAINING PROTEIN"/>
    <property type="match status" value="1"/>
</dbReference>
<dbReference type="VEuPathDB" id="FungiDB:MYCFIDRAFT_196410"/>
<organism evidence="1 2">
    <name type="scientific">Pseudocercospora fijiensis (strain CIRAD86)</name>
    <name type="common">Black leaf streak disease fungus</name>
    <name type="synonym">Mycosphaerella fijiensis</name>
    <dbReference type="NCBI Taxonomy" id="383855"/>
    <lineage>
        <taxon>Eukaryota</taxon>
        <taxon>Fungi</taxon>
        <taxon>Dikarya</taxon>
        <taxon>Ascomycota</taxon>
        <taxon>Pezizomycotina</taxon>
        <taxon>Dothideomycetes</taxon>
        <taxon>Dothideomycetidae</taxon>
        <taxon>Mycosphaerellales</taxon>
        <taxon>Mycosphaerellaceae</taxon>
        <taxon>Pseudocercospora</taxon>
    </lineage>
</organism>
<proteinExistence type="predicted"/>
<dbReference type="EMBL" id="KB446558">
    <property type="protein sequence ID" value="EME83011.1"/>
    <property type="molecule type" value="Genomic_DNA"/>
</dbReference>
<sequence>MAAAEINANVRSFTSIGQAQASATCRLLDLAPELRNEIYERAFSCNGERIDLNRRQRNCFSPALLLTCRQVYQEAAALFRDTVYDHYTTKEFRITLHSKDTPYRTLRRIATRYKLQNISYLELNLVFGSHETPNPRRAWFTLQPDRVTWKFEPVRCAGTVRYYLPLKITNDGPATRELQGMGPAWRNHVVKHLLGRPNSPIQTNIQRQVEALLTTFSIPDRG</sequence>
<accession>M3AEI4</accession>
<dbReference type="GeneID" id="19335579"/>
<keyword evidence="2" id="KW-1185">Reference proteome</keyword>
<protein>
    <submittedName>
        <fullName evidence="1">Uncharacterized protein</fullName>
    </submittedName>
</protein>
<name>M3AEI4_PSEFD</name>
<evidence type="ECO:0000313" key="1">
    <source>
        <dbReference type="EMBL" id="EME83011.1"/>
    </source>
</evidence>
<dbReference type="HOGENOM" id="CLU_1245852_0_0_1"/>
<dbReference type="KEGG" id="pfj:MYCFIDRAFT_196410"/>
<evidence type="ECO:0000313" key="2">
    <source>
        <dbReference type="Proteomes" id="UP000016932"/>
    </source>
</evidence>
<dbReference type="OrthoDB" id="3650831at2759"/>
<dbReference type="RefSeq" id="XP_007926362.1">
    <property type="nucleotide sequence ID" value="XM_007928171.1"/>
</dbReference>
<gene>
    <name evidence="1" type="ORF">MYCFIDRAFT_196410</name>
</gene>
<dbReference type="PANTHER" id="PTHR42085:SF1">
    <property type="entry name" value="F-BOX DOMAIN-CONTAINING PROTEIN"/>
    <property type="match status" value="1"/>
</dbReference>
<reference evidence="1 2" key="1">
    <citation type="journal article" date="2012" name="PLoS Pathog.">
        <title>Diverse lifestyles and strategies of plant pathogenesis encoded in the genomes of eighteen Dothideomycetes fungi.</title>
        <authorList>
            <person name="Ohm R.A."/>
            <person name="Feau N."/>
            <person name="Henrissat B."/>
            <person name="Schoch C.L."/>
            <person name="Horwitz B.A."/>
            <person name="Barry K.W."/>
            <person name="Condon B.J."/>
            <person name="Copeland A.C."/>
            <person name="Dhillon B."/>
            <person name="Glaser F."/>
            <person name="Hesse C.N."/>
            <person name="Kosti I."/>
            <person name="LaButti K."/>
            <person name="Lindquist E.A."/>
            <person name="Lucas S."/>
            <person name="Salamov A.A."/>
            <person name="Bradshaw R.E."/>
            <person name="Ciuffetti L."/>
            <person name="Hamelin R.C."/>
            <person name="Kema G.H.J."/>
            <person name="Lawrence C."/>
            <person name="Scott J.A."/>
            <person name="Spatafora J.W."/>
            <person name="Turgeon B.G."/>
            <person name="de Wit P.J.G.M."/>
            <person name="Zhong S."/>
            <person name="Goodwin S.B."/>
            <person name="Grigoriev I.V."/>
        </authorList>
    </citation>
    <scope>NUCLEOTIDE SEQUENCE [LARGE SCALE GENOMIC DNA]</scope>
    <source>
        <strain evidence="1 2">CIRAD86</strain>
    </source>
</reference>
<dbReference type="AlphaFoldDB" id="M3AEI4"/>
<dbReference type="InterPro" id="IPR038883">
    <property type="entry name" value="AN11006-like"/>
</dbReference>